<proteinExistence type="predicted"/>
<sequence>MKLEAVIAAFFLNLLVQQSTCAFIYEQSAVGGGICVGRIHSSKSSVTKDAPIQKLTTSLSSSGGESTSGLQFKASTIYKSKDAPLPSSWQLDELSSFFDTDNTNFHLLAKGTRNNVEEVPKQQVAMHLHRWAEEARYMGADEPSLDDTLISLTVTTPFLVFILKVTAEIGVKLLWHSFESPRVGNDDGMTISLPEYQFTLLDQTFSAHGPQPLVFIFNQLTGINRTVKGTYKQPNHALFVVKAEPSGNKKRLCFVSRMTAILNIQFPEILLNLLPVPKEKIENEGSVSLRRNMQKDVPPGVDKFRKAYVDWLGHVENEI</sequence>
<keyword evidence="1" id="KW-0732">Signal</keyword>
<reference evidence="2 3" key="1">
    <citation type="journal article" date="2020" name="G3 (Bethesda)">
        <title>Improved Reference Genome for Cyclotella cryptica CCMP332, a Model for Cell Wall Morphogenesis, Salinity Adaptation, and Lipid Production in Diatoms (Bacillariophyta).</title>
        <authorList>
            <person name="Roberts W.R."/>
            <person name="Downey K.M."/>
            <person name="Ruck E.C."/>
            <person name="Traller J.C."/>
            <person name="Alverson A.J."/>
        </authorList>
    </citation>
    <scope>NUCLEOTIDE SEQUENCE [LARGE SCALE GENOMIC DNA]</scope>
    <source>
        <strain evidence="2 3">CCMP332</strain>
    </source>
</reference>
<keyword evidence="3" id="KW-1185">Reference proteome</keyword>
<feature type="signal peptide" evidence="1">
    <location>
        <begin position="1"/>
        <end position="21"/>
    </location>
</feature>
<evidence type="ECO:0000313" key="3">
    <source>
        <dbReference type="Proteomes" id="UP001516023"/>
    </source>
</evidence>
<dbReference type="Proteomes" id="UP001516023">
    <property type="component" value="Unassembled WGS sequence"/>
</dbReference>
<protein>
    <submittedName>
        <fullName evidence="2">Uncharacterized protein</fullName>
    </submittedName>
</protein>
<dbReference type="AlphaFoldDB" id="A0ABD3QM67"/>
<gene>
    <name evidence="2" type="ORF">HJC23_000913</name>
</gene>
<feature type="chain" id="PRO_5044874974" evidence="1">
    <location>
        <begin position="22"/>
        <end position="319"/>
    </location>
</feature>
<organism evidence="2 3">
    <name type="scientific">Cyclotella cryptica</name>
    <dbReference type="NCBI Taxonomy" id="29204"/>
    <lineage>
        <taxon>Eukaryota</taxon>
        <taxon>Sar</taxon>
        <taxon>Stramenopiles</taxon>
        <taxon>Ochrophyta</taxon>
        <taxon>Bacillariophyta</taxon>
        <taxon>Coscinodiscophyceae</taxon>
        <taxon>Thalassiosirophycidae</taxon>
        <taxon>Stephanodiscales</taxon>
        <taxon>Stephanodiscaceae</taxon>
        <taxon>Cyclotella</taxon>
    </lineage>
</organism>
<accession>A0ABD3QM67</accession>
<name>A0ABD3QM67_9STRA</name>
<comment type="caution">
    <text evidence="2">The sequence shown here is derived from an EMBL/GenBank/DDBJ whole genome shotgun (WGS) entry which is preliminary data.</text>
</comment>
<dbReference type="EMBL" id="JABMIG020000026">
    <property type="protein sequence ID" value="KAL3801475.1"/>
    <property type="molecule type" value="Genomic_DNA"/>
</dbReference>
<evidence type="ECO:0000256" key="1">
    <source>
        <dbReference type="SAM" id="SignalP"/>
    </source>
</evidence>
<evidence type="ECO:0000313" key="2">
    <source>
        <dbReference type="EMBL" id="KAL3801475.1"/>
    </source>
</evidence>